<dbReference type="Proteomes" id="UP001596035">
    <property type="component" value="Unassembled WGS sequence"/>
</dbReference>
<accession>A0ABW0DMX3</accession>
<comment type="caution">
    <text evidence="2">The sequence shown here is derived from an EMBL/GenBank/DDBJ whole genome shotgun (WGS) entry which is preliminary data.</text>
</comment>
<dbReference type="Pfam" id="PF12679">
    <property type="entry name" value="ABC2_membrane_2"/>
    <property type="match status" value="1"/>
</dbReference>
<dbReference type="EMBL" id="JBHSKN010000002">
    <property type="protein sequence ID" value="MFC5238774.1"/>
    <property type="molecule type" value="Genomic_DNA"/>
</dbReference>
<feature type="transmembrane region" description="Helical" evidence="1">
    <location>
        <begin position="66"/>
        <end position="86"/>
    </location>
</feature>
<feature type="transmembrane region" description="Helical" evidence="1">
    <location>
        <begin position="117"/>
        <end position="138"/>
    </location>
</feature>
<feature type="transmembrane region" description="Helical" evidence="1">
    <location>
        <begin position="232"/>
        <end position="252"/>
    </location>
</feature>
<keyword evidence="3" id="KW-1185">Reference proteome</keyword>
<keyword evidence="1" id="KW-0812">Transmembrane</keyword>
<reference evidence="3" key="1">
    <citation type="journal article" date="2019" name="Int. J. Syst. Evol. Microbiol.">
        <title>The Global Catalogue of Microorganisms (GCM) 10K type strain sequencing project: providing services to taxonomists for standard genome sequencing and annotation.</title>
        <authorList>
            <consortium name="The Broad Institute Genomics Platform"/>
            <consortium name="The Broad Institute Genome Sequencing Center for Infectious Disease"/>
            <person name="Wu L."/>
            <person name="Ma J."/>
        </authorList>
    </citation>
    <scope>NUCLEOTIDE SEQUENCE [LARGE SCALE GENOMIC DNA]</scope>
    <source>
        <strain evidence="3">CGMCC 4.7131</strain>
    </source>
</reference>
<gene>
    <name evidence="2" type="ORF">ACFPWV_02360</name>
</gene>
<protein>
    <submittedName>
        <fullName evidence="2">ABC transporter permease</fullName>
    </submittedName>
</protein>
<name>A0ABW0DMX3_9ACTN</name>
<keyword evidence="1" id="KW-0472">Membrane</keyword>
<evidence type="ECO:0000313" key="2">
    <source>
        <dbReference type="EMBL" id="MFC5238774.1"/>
    </source>
</evidence>
<feature type="transmembrane region" description="Helical" evidence="1">
    <location>
        <begin position="182"/>
        <end position="202"/>
    </location>
</feature>
<evidence type="ECO:0000313" key="3">
    <source>
        <dbReference type="Proteomes" id="UP001596035"/>
    </source>
</evidence>
<dbReference type="RefSeq" id="WP_344569284.1">
    <property type="nucleotide sequence ID" value="NZ_BAAATG010000060.1"/>
</dbReference>
<sequence>MSPTLSGAVLRSEWTKARTLRSTPWLLLTTFVITVGSNVAFAFAIRNSFDRMPFEDQQNFDPVYSGFIGLSFGQIVLLAYGVLLVTSEYTSGTILPSLAAVPGRGAFYLAKWLSGTLAALAVSVVTVYLSFFLGQWALGPHGTTFTDGGVLRATVGGRLYMTLVCSFAMGVAAMLRSSVTSLVILIPLFFFVSPMLNNISALQPVAQFLPDQAAMRMIEVVPNDESVLGPGTGLLVMLAWNVATLLGGYLVLRRRDA</sequence>
<proteinExistence type="predicted"/>
<keyword evidence="1" id="KW-1133">Transmembrane helix</keyword>
<organism evidence="2 3">
    <name type="scientific">Streptomyces atrovirens</name>
    <dbReference type="NCBI Taxonomy" id="285556"/>
    <lineage>
        <taxon>Bacteria</taxon>
        <taxon>Bacillati</taxon>
        <taxon>Actinomycetota</taxon>
        <taxon>Actinomycetes</taxon>
        <taxon>Kitasatosporales</taxon>
        <taxon>Streptomycetaceae</taxon>
        <taxon>Streptomyces</taxon>
    </lineage>
</organism>
<evidence type="ECO:0000256" key="1">
    <source>
        <dbReference type="SAM" id="Phobius"/>
    </source>
</evidence>
<feature type="transmembrane region" description="Helical" evidence="1">
    <location>
        <begin position="25"/>
        <end position="45"/>
    </location>
</feature>
<feature type="transmembrane region" description="Helical" evidence="1">
    <location>
        <begin position="158"/>
        <end position="175"/>
    </location>
</feature>